<evidence type="ECO:0000313" key="3">
    <source>
        <dbReference type="Proteomes" id="UP000050544"/>
    </source>
</evidence>
<name>A0A0N8GQ34_9CHLR</name>
<feature type="transmembrane region" description="Helical" evidence="1">
    <location>
        <begin position="249"/>
        <end position="272"/>
    </location>
</feature>
<dbReference type="AlphaFoldDB" id="A0A0N8GQ34"/>
<keyword evidence="3" id="KW-1185">Reference proteome</keyword>
<feature type="transmembrane region" description="Helical" evidence="1">
    <location>
        <begin position="210"/>
        <end position="228"/>
    </location>
</feature>
<dbReference type="EMBL" id="LGKO01000005">
    <property type="protein sequence ID" value="KPL82586.1"/>
    <property type="molecule type" value="Genomic_DNA"/>
</dbReference>
<dbReference type="Proteomes" id="UP000050544">
    <property type="component" value="Unassembled WGS sequence"/>
</dbReference>
<dbReference type="RefSeq" id="WP_054522099.1">
    <property type="nucleotide sequence ID" value="NZ_LGKO01000005.1"/>
</dbReference>
<evidence type="ECO:0000313" key="2">
    <source>
        <dbReference type="EMBL" id="KPL82586.1"/>
    </source>
</evidence>
<dbReference type="STRING" id="869279.SE15_10730"/>
<protein>
    <submittedName>
        <fullName evidence="2">Uncharacterized protein</fullName>
    </submittedName>
</protein>
<gene>
    <name evidence="2" type="ORF">SE15_10730</name>
</gene>
<reference evidence="2 3" key="1">
    <citation type="submission" date="2015-07" db="EMBL/GenBank/DDBJ databases">
        <title>Whole genome sequence of Thermanaerothrix daxensis DSM 23592.</title>
        <authorList>
            <person name="Hemp J."/>
            <person name="Ward L.M."/>
            <person name="Pace L.A."/>
            <person name="Fischer W.W."/>
        </authorList>
    </citation>
    <scope>NUCLEOTIDE SEQUENCE [LARGE SCALE GENOMIC DNA]</scope>
    <source>
        <strain evidence="2 3">GNS-1</strain>
    </source>
</reference>
<comment type="caution">
    <text evidence="2">The sequence shown here is derived from an EMBL/GenBank/DDBJ whole genome shotgun (WGS) entry which is preliminary data.</text>
</comment>
<sequence length="331" mass="35788">MAVSPESVREQPPNIMAAFIAGFNTVASHLYLILLPVGVDLLLWLAPRLRVEQIFTPAIRAMIASLEHYGNPPSSTSFAEAWEALLKEINLMGLLRTFPIGVPSLFGGLSDNLTPLGMARNLQITSLGELLSVGVLLLALGFVLGCLYFALLANATAEAPDLELTRFIGHQVPSALGFSILFYILLAILSVPAFLLVGLVAWLLPGLGNVAFFVGGLLVIMILFPLVFTPHGIFALNLNPIQAALKSMVLVQPFLPGLPIFILMALILGQGLDLLWRSAPTDSWLTLVGILGHAFIYSAILAASFVYYRRGIQWMQFLVQRTAANIAAKSQ</sequence>
<dbReference type="OrthoDB" id="161474at2"/>
<proteinExistence type="predicted"/>
<accession>A0A0N8GQ34</accession>
<evidence type="ECO:0000256" key="1">
    <source>
        <dbReference type="SAM" id="Phobius"/>
    </source>
</evidence>
<keyword evidence="1" id="KW-0812">Transmembrane</keyword>
<feature type="transmembrane region" description="Helical" evidence="1">
    <location>
        <begin position="175"/>
        <end position="204"/>
    </location>
</feature>
<feature type="transmembrane region" description="Helical" evidence="1">
    <location>
        <begin position="15"/>
        <end position="45"/>
    </location>
</feature>
<organism evidence="2 3">
    <name type="scientific">Thermanaerothrix daxensis</name>
    <dbReference type="NCBI Taxonomy" id="869279"/>
    <lineage>
        <taxon>Bacteria</taxon>
        <taxon>Bacillati</taxon>
        <taxon>Chloroflexota</taxon>
        <taxon>Anaerolineae</taxon>
        <taxon>Anaerolineales</taxon>
        <taxon>Anaerolineaceae</taxon>
        <taxon>Thermanaerothrix</taxon>
    </lineage>
</organism>
<keyword evidence="1" id="KW-1133">Transmembrane helix</keyword>
<keyword evidence="1" id="KW-0472">Membrane</keyword>
<feature type="transmembrane region" description="Helical" evidence="1">
    <location>
        <begin position="284"/>
        <end position="308"/>
    </location>
</feature>
<feature type="transmembrane region" description="Helical" evidence="1">
    <location>
        <begin position="130"/>
        <end position="154"/>
    </location>
</feature>